<gene>
    <name evidence="2" type="ORF">C4A13_01043</name>
</gene>
<keyword evidence="1" id="KW-1133">Transmembrane helix</keyword>
<reference evidence="2 3" key="1">
    <citation type="submission" date="2018-06" db="EMBL/GenBank/DDBJ databases">
        <title>Recombination Drives Gene Content and Phenotype Evolution in Wild Type E. coli Strains.</title>
        <authorList>
            <person name="Field C.M."/>
            <person name="Silander O.K."/>
            <person name="Van Nimwegen E."/>
        </authorList>
    </citation>
    <scope>NUCLEOTIDE SEQUENCE [LARGE SCALE GENOMIC DNA]</scope>
    <source>
        <strain evidence="2 3">SC344</strain>
    </source>
</reference>
<comment type="caution">
    <text evidence="2">The sequence shown here is derived from an EMBL/GenBank/DDBJ whole genome shotgun (WGS) entry which is preliminary data.</text>
</comment>
<evidence type="ECO:0000256" key="1">
    <source>
        <dbReference type="SAM" id="Phobius"/>
    </source>
</evidence>
<dbReference type="AlphaFoldDB" id="A0A370VBE5"/>
<organism evidence="2 3">
    <name type="scientific">Escherichia marmotae</name>
    <dbReference type="NCBI Taxonomy" id="1499973"/>
    <lineage>
        <taxon>Bacteria</taxon>
        <taxon>Pseudomonadati</taxon>
        <taxon>Pseudomonadota</taxon>
        <taxon>Gammaproteobacteria</taxon>
        <taxon>Enterobacterales</taxon>
        <taxon>Enterobacteriaceae</taxon>
        <taxon>Escherichia</taxon>
    </lineage>
</organism>
<sequence length="88" mass="9934">MVELVIAGIAVFLTFVALIWTIIRDNKTDDAEIEARLASVETRLALVEQSVTTLRSEHEAMKITLKSVDESIRRLEVDIARILVILEK</sequence>
<keyword evidence="1" id="KW-0812">Transmembrane</keyword>
<protein>
    <recommendedName>
        <fullName evidence="4">DUF2730 family protein</fullName>
    </recommendedName>
</protein>
<evidence type="ECO:0008006" key="4">
    <source>
        <dbReference type="Google" id="ProtNLM"/>
    </source>
</evidence>
<accession>A0A370VBE5</accession>
<keyword evidence="1" id="KW-0472">Membrane</keyword>
<name>A0A370VBE5_9ESCH</name>
<feature type="transmembrane region" description="Helical" evidence="1">
    <location>
        <begin position="6"/>
        <end position="23"/>
    </location>
</feature>
<evidence type="ECO:0000313" key="2">
    <source>
        <dbReference type="EMBL" id="RDR28715.1"/>
    </source>
</evidence>
<dbReference type="EMBL" id="QONO01000026">
    <property type="protein sequence ID" value="RDR28715.1"/>
    <property type="molecule type" value="Genomic_DNA"/>
</dbReference>
<proteinExistence type="predicted"/>
<dbReference type="RefSeq" id="WP_061348633.1">
    <property type="nucleotide sequence ID" value="NZ_QONN01000079.1"/>
</dbReference>
<evidence type="ECO:0000313" key="3">
    <source>
        <dbReference type="Proteomes" id="UP000254454"/>
    </source>
</evidence>
<dbReference type="Proteomes" id="UP000254454">
    <property type="component" value="Unassembled WGS sequence"/>
</dbReference>